<evidence type="ECO:0000256" key="1">
    <source>
        <dbReference type="ARBA" id="ARBA00023015"/>
    </source>
</evidence>
<dbReference type="SMART" id="SM00342">
    <property type="entry name" value="HTH_ARAC"/>
    <property type="match status" value="1"/>
</dbReference>
<sequence>MNGWIDGIQNAIEYIEDNLTEELNIQEIAKKACVSAFHFQRIFNVLCGFTVGEYIRSRRLSIAAEELSKSSIKIIDIAIKYGYDSPDSFTRAFTKFHGVSPSAAKLKGVNLRSFAPLRIKLILEGGTMLEYRIVEKEQFTVMGKLRRFDIETCYVDITNFWQEHMQSEDSKIVCGMYGVCMDSDGKEIDYLIADNYLPWNDIPDGYVTRVIPAGTWAIFPCRGPLPKSLQDVNTKIWSDWLPNCKEYKLAGNYNIEMYTPPQENPEDYYCEIWIPVEKV</sequence>
<dbReference type="Gene3D" id="3.20.80.10">
    <property type="entry name" value="Regulatory factor, effector binding domain"/>
    <property type="match status" value="1"/>
</dbReference>
<dbReference type="InterPro" id="IPR018062">
    <property type="entry name" value="HTH_AraC-typ_CS"/>
</dbReference>
<dbReference type="SUPFAM" id="SSF55136">
    <property type="entry name" value="Probable bacterial effector-binding domain"/>
    <property type="match status" value="1"/>
</dbReference>
<dbReference type="RefSeq" id="WP_119866326.1">
    <property type="nucleotide sequence ID" value="NZ_CP016786.1"/>
</dbReference>
<dbReference type="Pfam" id="PF12833">
    <property type="entry name" value="HTH_18"/>
    <property type="match status" value="1"/>
</dbReference>
<feature type="domain" description="HTH araC/xylS-type" evidence="4">
    <location>
        <begin position="9"/>
        <end position="107"/>
    </location>
</feature>
<dbReference type="PRINTS" id="PR00032">
    <property type="entry name" value="HTHARAC"/>
</dbReference>
<accession>A0A343JF94</accession>
<evidence type="ECO:0000259" key="4">
    <source>
        <dbReference type="PROSITE" id="PS01124"/>
    </source>
</evidence>
<dbReference type="InterPro" id="IPR011256">
    <property type="entry name" value="Reg_factor_effector_dom_sf"/>
</dbReference>
<dbReference type="SUPFAM" id="SSF46689">
    <property type="entry name" value="Homeodomain-like"/>
    <property type="match status" value="2"/>
</dbReference>
<dbReference type="AlphaFoldDB" id="A0A343JF94"/>
<dbReference type="Gene3D" id="1.10.10.60">
    <property type="entry name" value="Homeodomain-like"/>
    <property type="match status" value="2"/>
</dbReference>
<organism evidence="5 6">
    <name type="scientific">Clostridium isatidis</name>
    <dbReference type="NCBI Taxonomy" id="182773"/>
    <lineage>
        <taxon>Bacteria</taxon>
        <taxon>Bacillati</taxon>
        <taxon>Bacillota</taxon>
        <taxon>Clostridia</taxon>
        <taxon>Eubacteriales</taxon>
        <taxon>Clostridiaceae</taxon>
        <taxon>Clostridium</taxon>
    </lineage>
</organism>
<gene>
    <name evidence="5" type="ORF">BEN51_12265</name>
</gene>
<dbReference type="PANTHER" id="PTHR47504:SF5">
    <property type="entry name" value="RIGHT ORIGIN-BINDING PROTEIN"/>
    <property type="match status" value="1"/>
</dbReference>
<evidence type="ECO:0000313" key="5">
    <source>
        <dbReference type="EMBL" id="ASW44202.1"/>
    </source>
</evidence>
<keyword evidence="1" id="KW-0805">Transcription regulation</keyword>
<dbReference type="PROSITE" id="PS01124">
    <property type="entry name" value="HTH_ARAC_FAMILY_2"/>
    <property type="match status" value="1"/>
</dbReference>
<keyword evidence="2" id="KW-0238">DNA-binding</keyword>
<dbReference type="GO" id="GO:0003700">
    <property type="term" value="F:DNA-binding transcription factor activity"/>
    <property type="evidence" value="ECO:0007669"/>
    <property type="project" value="InterPro"/>
</dbReference>
<dbReference type="SMART" id="SM00871">
    <property type="entry name" value="AraC_E_bind"/>
    <property type="match status" value="1"/>
</dbReference>
<reference evidence="5 6" key="1">
    <citation type="submission" date="2016-08" db="EMBL/GenBank/DDBJ databases">
        <title>Complete Genome Sequence Of The Indigo Reducing Clostridium isatidis DSM15098.</title>
        <authorList>
            <person name="Little G.T."/>
            <person name="Minton N.P."/>
        </authorList>
    </citation>
    <scope>NUCLEOTIDE SEQUENCE [LARGE SCALE GENOMIC DNA]</scope>
    <source>
        <strain evidence="5 6">DSM 15098</strain>
    </source>
</reference>
<keyword evidence="6" id="KW-1185">Reference proteome</keyword>
<dbReference type="EMBL" id="CP016786">
    <property type="protein sequence ID" value="ASW44202.1"/>
    <property type="molecule type" value="Genomic_DNA"/>
</dbReference>
<dbReference type="InterPro" id="IPR029441">
    <property type="entry name" value="Cass2"/>
</dbReference>
<dbReference type="InterPro" id="IPR050959">
    <property type="entry name" value="MarA-like"/>
</dbReference>
<dbReference type="Proteomes" id="UP000264883">
    <property type="component" value="Chromosome"/>
</dbReference>
<dbReference type="InterPro" id="IPR010499">
    <property type="entry name" value="AraC_E-bd"/>
</dbReference>
<keyword evidence="3" id="KW-0804">Transcription</keyword>
<dbReference type="GO" id="GO:0043565">
    <property type="term" value="F:sequence-specific DNA binding"/>
    <property type="evidence" value="ECO:0007669"/>
    <property type="project" value="InterPro"/>
</dbReference>
<name>A0A343JF94_9CLOT</name>
<dbReference type="PROSITE" id="PS00041">
    <property type="entry name" value="HTH_ARAC_FAMILY_1"/>
    <property type="match status" value="1"/>
</dbReference>
<proteinExistence type="predicted"/>
<dbReference type="InterPro" id="IPR009057">
    <property type="entry name" value="Homeodomain-like_sf"/>
</dbReference>
<evidence type="ECO:0000256" key="2">
    <source>
        <dbReference type="ARBA" id="ARBA00023125"/>
    </source>
</evidence>
<dbReference type="InterPro" id="IPR018060">
    <property type="entry name" value="HTH_AraC"/>
</dbReference>
<evidence type="ECO:0000313" key="6">
    <source>
        <dbReference type="Proteomes" id="UP000264883"/>
    </source>
</evidence>
<protein>
    <submittedName>
        <fullName evidence="5">AraC family transcriptional regulator</fullName>
    </submittedName>
</protein>
<dbReference type="InterPro" id="IPR020449">
    <property type="entry name" value="Tscrpt_reg_AraC-type_HTH"/>
</dbReference>
<dbReference type="KEGG" id="cia:BEN51_12265"/>
<evidence type="ECO:0000256" key="3">
    <source>
        <dbReference type="ARBA" id="ARBA00023163"/>
    </source>
</evidence>
<dbReference type="Pfam" id="PF14526">
    <property type="entry name" value="Cass2"/>
    <property type="match status" value="1"/>
</dbReference>
<dbReference type="PANTHER" id="PTHR47504">
    <property type="entry name" value="RIGHT ORIGIN-BINDING PROTEIN"/>
    <property type="match status" value="1"/>
</dbReference>
<dbReference type="OrthoDB" id="9801123at2"/>